<organism evidence="1 2">
    <name type="scientific">Lupinus albus</name>
    <name type="common">White lupine</name>
    <name type="synonym">Lupinus termis</name>
    <dbReference type="NCBI Taxonomy" id="3870"/>
    <lineage>
        <taxon>Eukaryota</taxon>
        <taxon>Viridiplantae</taxon>
        <taxon>Streptophyta</taxon>
        <taxon>Embryophyta</taxon>
        <taxon>Tracheophyta</taxon>
        <taxon>Spermatophyta</taxon>
        <taxon>Magnoliopsida</taxon>
        <taxon>eudicotyledons</taxon>
        <taxon>Gunneridae</taxon>
        <taxon>Pentapetalae</taxon>
        <taxon>rosids</taxon>
        <taxon>fabids</taxon>
        <taxon>Fabales</taxon>
        <taxon>Fabaceae</taxon>
        <taxon>Papilionoideae</taxon>
        <taxon>50 kb inversion clade</taxon>
        <taxon>genistoids sensu lato</taxon>
        <taxon>core genistoids</taxon>
        <taxon>Genisteae</taxon>
        <taxon>Lupinus</taxon>
    </lineage>
</organism>
<dbReference type="Proteomes" id="UP000447434">
    <property type="component" value="Chromosome 12"/>
</dbReference>
<proteinExistence type="predicted"/>
<evidence type="ECO:0000313" key="1">
    <source>
        <dbReference type="EMBL" id="KAE9602674.1"/>
    </source>
</evidence>
<accession>A0A6A4PMZ9</accession>
<keyword evidence="2" id="KW-1185">Reference proteome</keyword>
<reference evidence="2" key="1">
    <citation type="journal article" date="2020" name="Nat. Commun.">
        <title>Genome sequence of the cluster root forming white lupin.</title>
        <authorList>
            <person name="Hufnagel B."/>
            <person name="Marques A."/>
            <person name="Soriano A."/>
            <person name="Marques L."/>
            <person name="Divol F."/>
            <person name="Doumas P."/>
            <person name="Sallet E."/>
            <person name="Mancinotti D."/>
            <person name="Carrere S."/>
            <person name="Marande W."/>
            <person name="Arribat S."/>
            <person name="Keller J."/>
            <person name="Huneau C."/>
            <person name="Blein T."/>
            <person name="Aime D."/>
            <person name="Laguerre M."/>
            <person name="Taylor J."/>
            <person name="Schubert V."/>
            <person name="Nelson M."/>
            <person name="Geu-Flores F."/>
            <person name="Crespi M."/>
            <person name="Gallardo-Guerrero K."/>
            <person name="Delaux P.-M."/>
            <person name="Salse J."/>
            <person name="Berges H."/>
            <person name="Guyot R."/>
            <person name="Gouzy J."/>
            <person name="Peret B."/>
        </authorList>
    </citation>
    <scope>NUCLEOTIDE SEQUENCE [LARGE SCALE GENOMIC DNA]</scope>
    <source>
        <strain evidence="2">cv. Amiga</strain>
    </source>
</reference>
<name>A0A6A4PMZ9_LUPAL</name>
<sequence length="47" mass="5557">MRRRLRVRRRARQPRKDLILCSSLILRIILNILERVCGSAAVESRVL</sequence>
<dbReference type="EMBL" id="WOCE01000012">
    <property type="protein sequence ID" value="KAE9602674.1"/>
    <property type="molecule type" value="Genomic_DNA"/>
</dbReference>
<gene>
    <name evidence="1" type="ORF">Lalb_Chr12g0202091</name>
</gene>
<protein>
    <submittedName>
        <fullName evidence="1">Uncharacterized protein</fullName>
    </submittedName>
</protein>
<dbReference type="AlphaFoldDB" id="A0A6A4PMZ9"/>
<comment type="caution">
    <text evidence="1">The sequence shown here is derived from an EMBL/GenBank/DDBJ whole genome shotgun (WGS) entry which is preliminary data.</text>
</comment>
<evidence type="ECO:0000313" key="2">
    <source>
        <dbReference type="Proteomes" id="UP000447434"/>
    </source>
</evidence>